<proteinExistence type="inferred from homology"/>
<evidence type="ECO:0000256" key="1">
    <source>
        <dbReference type="ARBA" id="ARBA00005854"/>
    </source>
</evidence>
<comment type="similarity">
    <text evidence="1 4">Belongs to the D-isomer specific 2-hydroxyacid dehydrogenase family.</text>
</comment>
<dbReference type="SUPFAM" id="SSF51735">
    <property type="entry name" value="NAD(P)-binding Rossmann-fold domains"/>
    <property type="match status" value="1"/>
</dbReference>
<evidence type="ECO:0000313" key="7">
    <source>
        <dbReference type="EMBL" id="SKC66174.1"/>
    </source>
</evidence>
<dbReference type="Proteomes" id="UP000189777">
    <property type="component" value="Unassembled WGS sequence"/>
</dbReference>
<dbReference type="Gene3D" id="3.40.50.720">
    <property type="entry name" value="NAD(P)-binding Rossmann-like Domain"/>
    <property type="match status" value="2"/>
</dbReference>
<dbReference type="InterPro" id="IPR006139">
    <property type="entry name" value="D-isomer_2_OHA_DH_cat_dom"/>
</dbReference>
<protein>
    <submittedName>
        <fullName evidence="7">Phosphoglycerate dehydrogenase</fullName>
    </submittedName>
</protein>
<dbReference type="PANTHER" id="PTHR10996:SF178">
    <property type="entry name" value="2-HYDROXYACID DEHYDROGENASE YGL185C-RELATED"/>
    <property type="match status" value="1"/>
</dbReference>
<gene>
    <name evidence="7" type="ORF">SAMN04324258_2294</name>
</gene>
<organism evidence="7 8">
    <name type="scientific">Krasilnikoviella flava</name>
    <dbReference type="NCBI Taxonomy" id="526729"/>
    <lineage>
        <taxon>Bacteria</taxon>
        <taxon>Bacillati</taxon>
        <taxon>Actinomycetota</taxon>
        <taxon>Actinomycetes</taxon>
        <taxon>Micrococcales</taxon>
        <taxon>Promicromonosporaceae</taxon>
        <taxon>Krasilnikoviella</taxon>
    </lineage>
</organism>
<keyword evidence="2 4" id="KW-0560">Oxidoreductase</keyword>
<evidence type="ECO:0000259" key="5">
    <source>
        <dbReference type="Pfam" id="PF00389"/>
    </source>
</evidence>
<accession>A0A1T5KQX8</accession>
<evidence type="ECO:0000313" key="8">
    <source>
        <dbReference type="Proteomes" id="UP000189777"/>
    </source>
</evidence>
<dbReference type="GO" id="GO:0051287">
    <property type="term" value="F:NAD binding"/>
    <property type="evidence" value="ECO:0007669"/>
    <property type="project" value="InterPro"/>
</dbReference>
<feature type="domain" description="D-isomer specific 2-hydroxyacid dehydrogenase catalytic" evidence="5">
    <location>
        <begin position="17"/>
        <end position="327"/>
    </location>
</feature>
<dbReference type="Pfam" id="PF02826">
    <property type="entry name" value="2-Hacid_dh_C"/>
    <property type="match status" value="1"/>
</dbReference>
<evidence type="ECO:0000256" key="2">
    <source>
        <dbReference type="ARBA" id="ARBA00023002"/>
    </source>
</evidence>
<dbReference type="OrthoDB" id="4324715at2"/>
<evidence type="ECO:0000259" key="6">
    <source>
        <dbReference type="Pfam" id="PF02826"/>
    </source>
</evidence>
<dbReference type="InterPro" id="IPR050223">
    <property type="entry name" value="D-isomer_2-hydroxyacid_DH"/>
</dbReference>
<reference evidence="7 8" key="1">
    <citation type="submission" date="2017-02" db="EMBL/GenBank/DDBJ databases">
        <authorList>
            <person name="Peterson S.W."/>
        </authorList>
    </citation>
    <scope>NUCLEOTIDE SEQUENCE [LARGE SCALE GENOMIC DNA]</scope>
    <source>
        <strain evidence="7 8">DSM 21481</strain>
    </source>
</reference>
<dbReference type="CDD" id="cd12165">
    <property type="entry name" value="2-Hacid_dh_6"/>
    <property type="match status" value="1"/>
</dbReference>
<dbReference type="STRING" id="526729.SAMN04324258_2294"/>
<dbReference type="GO" id="GO:0016618">
    <property type="term" value="F:hydroxypyruvate reductase [NAD(P)H] activity"/>
    <property type="evidence" value="ECO:0007669"/>
    <property type="project" value="TreeGrafter"/>
</dbReference>
<evidence type="ECO:0000256" key="3">
    <source>
        <dbReference type="ARBA" id="ARBA00023027"/>
    </source>
</evidence>
<sequence>MSAALRVVVTDANLLPLRDELVGLLPAGTEVSWAVGVHADELTAALRTADVLVGPALTPEMAEAAPGLRLVHVAGAGTDRVDPAALRPGITVANTFHHEGSIAEYAVWAAIDLRRDLRLADAALREGRWRSSVYDRGLPQVQTLGAARVGFVGFGHIGSACWQAMSAFGASGRAVTGSGRVDAEAAGLDWAGTTDELPRLLAESDVVVVSVPLDDRTRGMIGARELGLLGPGGVLVNVARGPVVEEQALYDALRAGTIHGAAVDVWYSYPGPDGHARPAALPFHELENVLMTPHLSGVTRQTFLGRVQDIAANITHLAEGRALERVVAPQPQEASA</sequence>
<dbReference type="AlphaFoldDB" id="A0A1T5KQX8"/>
<evidence type="ECO:0000256" key="4">
    <source>
        <dbReference type="RuleBase" id="RU003719"/>
    </source>
</evidence>
<dbReference type="Pfam" id="PF00389">
    <property type="entry name" value="2-Hacid_dh"/>
    <property type="match status" value="1"/>
</dbReference>
<dbReference type="PANTHER" id="PTHR10996">
    <property type="entry name" value="2-HYDROXYACID DEHYDROGENASE-RELATED"/>
    <property type="match status" value="1"/>
</dbReference>
<keyword evidence="3" id="KW-0520">NAD</keyword>
<dbReference type="GO" id="GO:0030267">
    <property type="term" value="F:glyoxylate reductase (NADPH) activity"/>
    <property type="evidence" value="ECO:0007669"/>
    <property type="project" value="TreeGrafter"/>
</dbReference>
<dbReference type="InterPro" id="IPR036291">
    <property type="entry name" value="NAD(P)-bd_dom_sf"/>
</dbReference>
<dbReference type="GO" id="GO:0005829">
    <property type="term" value="C:cytosol"/>
    <property type="evidence" value="ECO:0007669"/>
    <property type="project" value="TreeGrafter"/>
</dbReference>
<feature type="domain" description="D-isomer specific 2-hydroxyacid dehydrogenase NAD-binding" evidence="6">
    <location>
        <begin position="108"/>
        <end position="296"/>
    </location>
</feature>
<dbReference type="InterPro" id="IPR006140">
    <property type="entry name" value="D-isomer_DH_NAD-bd"/>
</dbReference>
<name>A0A1T5KQX8_9MICO</name>
<dbReference type="EMBL" id="FUZQ01000004">
    <property type="protein sequence ID" value="SKC66174.1"/>
    <property type="molecule type" value="Genomic_DNA"/>
</dbReference>
<dbReference type="SUPFAM" id="SSF52283">
    <property type="entry name" value="Formate/glycerate dehydrogenase catalytic domain-like"/>
    <property type="match status" value="1"/>
</dbReference>
<dbReference type="RefSeq" id="WP_079574625.1">
    <property type="nucleotide sequence ID" value="NZ_FUZQ01000004.1"/>
</dbReference>
<keyword evidence="8" id="KW-1185">Reference proteome</keyword>